<reference evidence="4 5" key="1">
    <citation type="submission" date="2019-09" db="EMBL/GenBank/DDBJ databases">
        <title>Isolation and identification of active actinomycetes.</title>
        <authorList>
            <person name="Yu Z."/>
            <person name="Han C."/>
            <person name="Yu B."/>
        </authorList>
    </citation>
    <scope>NUCLEOTIDE SEQUENCE [LARGE SCALE GENOMIC DNA]</scope>
    <source>
        <strain evidence="4 5">NEAU-H2</strain>
    </source>
</reference>
<dbReference type="InterPro" id="IPR003325">
    <property type="entry name" value="TerD"/>
</dbReference>
<comment type="caution">
    <text evidence="4">The sequence shown here is derived from an EMBL/GenBank/DDBJ whole genome shotgun (WGS) entry which is preliminary data.</text>
</comment>
<comment type="similarity">
    <text evidence="1">Belongs to the CAPAB/TerDEXZ family.</text>
</comment>
<dbReference type="EMBL" id="WBKG01000074">
    <property type="protein sequence ID" value="KAB1976798.1"/>
    <property type="molecule type" value="Genomic_DNA"/>
</dbReference>
<dbReference type="InterPro" id="IPR019303">
    <property type="entry name" value="vWA_TerF_C"/>
</dbReference>
<accession>A0A7J5D202</accession>
<evidence type="ECO:0000256" key="1">
    <source>
        <dbReference type="ARBA" id="ARBA00008775"/>
    </source>
</evidence>
<feature type="domain" description="TerD" evidence="2">
    <location>
        <begin position="27"/>
        <end position="158"/>
    </location>
</feature>
<evidence type="ECO:0000313" key="4">
    <source>
        <dbReference type="EMBL" id="KAB1976798.1"/>
    </source>
</evidence>
<keyword evidence="5" id="KW-1185">Reference proteome</keyword>
<sequence length="411" mass="43449">MQAMSLCKGENAALAVRPVVLSVSVPGLAADVSALLLGVDGKVRGDDDLVFYNHPVQDAVSIAGSAVTADLARVPQSVDRVVIAASADPQQPGAVFTRAPQLTVAQAGSPDLSFTAPDFTSGETVVVLAELYRRSGGWKVRAVGQGYASGLAGLATDYGVDVEPEQPAAPVARVPGPTALAPGPGRSAIDLAKVERRAPGLAAPVRQAGQALADRGIAERRAAVYLILDHDWHMEQLYESFAVQAFAERILALSANLDDDGTVPVIFSSQDQPFLEEIRLDNYRGRIGRLHTQIDWGWGDVAASMRRAVGHYQESGAADPAFIVTQVGDEPCDKAEIRSLLQNTAALGVFWLFVGFGRGKLAFYKNLNASASATFTNVAFYDAGKNPGSVPDDRFYTGLVQAFATWIGSPA</sequence>
<dbReference type="Pfam" id="PF02342">
    <property type="entry name" value="TerD"/>
    <property type="match status" value="1"/>
</dbReference>
<evidence type="ECO:0000259" key="2">
    <source>
        <dbReference type="Pfam" id="PF02342"/>
    </source>
</evidence>
<dbReference type="PANTHER" id="PTHR32097:SF4">
    <property type="entry name" value="GENERAL STRESS PROTEIN 16U"/>
    <property type="match status" value="1"/>
</dbReference>
<gene>
    <name evidence="4" type="ORF">F8144_43410</name>
</gene>
<evidence type="ECO:0000259" key="3">
    <source>
        <dbReference type="Pfam" id="PF10138"/>
    </source>
</evidence>
<dbReference type="InterPro" id="IPR051324">
    <property type="entry name" value="Stress/Tellurium_Resist"/>
</dbReference>
<protein>
    <submittedName>
        <fullName evidence="4">Toxic cation resistance protein</fullName>
    </submittedName>
</protein>
<proteinExistence type="inferred from homology"/>
<evidence type="ECO:0000313" key="5">
    <source>
        <dbReference type="Proteomes" id="UP000442990"/>
    </source>
</evidence>
<dbReference type="AlphaFoldDB" id="A0A7J5D202"/>
<dbReference type="Gene3D" id="2.60.60.30">
    <property type="entry name" value="sav2460 like domains"/>
    <property type="match status" value="1"/>
</dbReference>
<feature type="domain" description="vWA found in TerF C terminus" evidence="3">
    <location>
        <begin position="221"/>
        <end position="407"/>
    </location>
</feature>
<organism evidence="4 5">
    <name type="scientific">Streptomyces triticiradicis</name>
    <dbReference type="NCBI Taxonomy" id="2651189"/>
    <lineage>
        <taxon>Bacteria</taxon>
        <taxon>Bacillati</taxon>
        <taxon>Actinomycetota</taxon>
        <taxon>Actinomycetes</taxon>
        <taxon>Kitasatosporales</taxon>
        <taxon>Streptomycetaceae</taxon>
        <taxon>Streptomyces</taxon>
    </lineage>
</organism>
<dbReference type="Proteomes" id="UP000442990">
    <property type="component" value="Unassembled WGS sequence"/>
</dbReference>
<dbReference type="Pfam" id="PF10138">
    <property type="entry name" value="vWA-TerF-like"/>
    <property type="match status" value="1"/>
</dbReference>
<name>A0A7J5D202_9ACTN</name>
<dbReference type="CDD" id="cd06974">
    <property type="entry name" value="TerD_like"/>
    <property type="match status" value="1"/>
</dbReference>
<dbReference type="PANTHER" id="PTHR32097">
    <property type="entry name" value="CAMP-BINDING PROTEIN 1-RELATED"/>
    <property type="match status" value="1"/>
</dbReference>